<dbReference type="CDD" id="cd20170">
    <property type="entry name" value="Peptidase_M90-like"/>
    <property type="match status" value="1"/>
</dbReference>
<dbReference type="EMBL" id="SIRS01000004">
    <property type="protein sequence ID" value="TBN15554.1"/>
    <property type="molecule type" value="Genomic_DNA"/>
</dbReference>
<dbReference type="SUPFAM" id="SSF55486">
    <property type="entry name" value="Metalloproteases ('zincins'), catalytic domain"/>
    <property type="match status" value="1"/>
</dbReference>
<comment type="caution">
    <text evidence="2">The sequence shown here is derived from an EMBL/GenBank/DDBJ whole genome shotgun (WGS) entry which is preliminary data.</text>
</comment>
<feature type="transmembrane region" description="Helical" evidence="1">
    <location>
        <begin position="12"/>
        <end position="33"/>
    </location>
</feature>
<keyword evidence="1" id="KW-0812">Transmembrane</keyword>
<organism evidence="2 3">
    <name type="scientific">Hyunsoonleella pacifica</name>
    <dbReference type="NCBI Taxonomy" id="1080224"/>
    <lineage>
        <taxon>Bacteria</taxon>
        <taxon>Pseudomonadati</taxon>
        <taxon>Bacteroidota</taxon>
        <taxon>Flavobacteriia</taxon>
        <taxon>Flavobacteriales</taxon>
        <taxon>Flavobacteriaceae</taxon>
    </lineage>
</organism>
<accession>A0A4Q9FNL5</accession>
<dbReference type="Proteomes" id="UP000292372">
    <property type="component" value="Unassembled WGS sequence"/>
</dbReference>
<dbReference type="GO" id="GO:0005829">
    <property type="term" value="C:cytosol"/>
    <property type="evidence" value="ECO:0007669"/>
    <property type="project" value="TreeGrafter"/>
</dbReference>
<dbReference type="RefSeq" id="WP_130937074.1">
    <property type="nucleotide sequence ID" value="NZ_SIRS01000004.1"/>
</dbReference>
<dbReference type="GO" id="GO:0004177">
    <property type="term" value="F:aminopeptidase activity"/>
    <property type="evidence" value="ECO:0007669"/>
    <property type="project" value="TreeGrafter"/>
</dbReference>
<dbReference type="OrthoDB" id="9786424at2"/>
<keyword evidence="3" id="KW-1185">Reference proteome</keyword>
<evidence type="ECO:0008006" key="4">
    <source>
        <dbReference type="Google" id="ProtNLM"/>
    </source>
</evidence>
<dbReference type="PANTHER" id="PTHR30164">
    <property type="entry name" value="MTFA PEPTIDASE"/>
    <property type="match status" value="1"/>
</dbReference>
<evidence type="ECO:0000313" key="2">
    <source>
        <dbReference type="EMBL" id="TBN15554.1"/>
    </source>
</evidence>
<keyword evidence="1" id="KW-0472">Membrane</keyword>
<evidence type="ECO:0000256" key="1">
    <source>
        <dbReference type="SAM" id="Phobius"/>
    </source>
</evidence>
<dbReference type="PANTHER" id="PTHR30164:SF2">
    <property type="entry name" value="PROTEIN MTFA"/>
    <property type="match status" value="1"/>
</dbReference>
<dbReference type="AlphaFoldDB" id="A0A4Q9FNL5"/>
<sequence length="290" mass="34166">MVLMLKSNDYSFVGNIILGILLCGVLFLVILLIRKVITTILDGIEMLYASFTKRPIFIHFYLFKRKLKPSQVFILQHEFSFYNRLDDKYKRFFEHRVAVFLKKKKFEGKEGFVITEEVKVLVSATAIMLTFGFRNYLIQFVKHILIYPTEYYSIFSKTYNKGEFNPRLKTLVMSWDNFLEGYRIEDDKLNLGIHEFAHAIHFNSIKSEDINSIIFVDTFNALRTALNGDDILKKKLENSNLLRDYAFTNDSELLAVLIETFIESSNEFRKQFPNIYSLVKQMLNFKFSGY</sequence>
<dbReference type="Gene3D" id="1.10.472.150">
    <property type="entry name" value="Glucose-regulated metallo-peptidase M90, N-terminal domain"/>
    <property type="match status" value="1"/>
</dbReference>
<protein>
    <recommendedName>
        <fullName evidence="4">Zinc-dependent peptidase</fullName>
    </recommendedName>
</protein>
<proteinExistence type="predicted"/>
<name>A0A4Q9FNL5_9FLAO</name>
<evidence type="ECO:0000313" key="3">
    <source>
        <dbReference type="Proteomes" id="UP000292372"/>
    </source>
</evidence>
<keyword evidence="1" id="KW-1133">Transmembrane helix</keyword>
<dbReference type="InterPro" id="IPR042252">
    <property type="entry name" value="MtfA_N"/>
</dbReference>
<reference evidence="2 3" key="1">
    <citation type="journal article" date="2015" name="Int. J. Syst. Evol. Microbiol.">
        <title>Hyunsoonleella pacifica sp. nov., isolated from seawater of South Pacific Gyre.</title>
        <authorList>
            <person name="Gao X."/>
            <person name="Zhang Z."/>
            <person name="Dai X."/>
            <person name="Zhang X.H."/>
        </authorList>
    </citation>
    <scope>NUCLEOTIDE SEQUENCE [LARGE SCALE GENOMIC DNA]</scope>
    <source>
        <strain evidence="2 3">SW033</strain>
    </source>
</reference>
<gene>
    <name evidence="2" type="ORF">EYD46_10490</name>
</gene>
<dbReference type="Pfam" id="PF06167">
    <property type="entry name" value="Peptidase_M90"/>
    <property type="match status" value="1"/>
</dbReference>
<dbReference type="InterPro" id="IPR010384">
    <property type="entry name" value="MtfA_fam"/>
</dbReference>